<evidence type="ECO:0000259" key="2">
    <source>
        <dbReference type="SMART" id="SM01329"/>
    </source>
</evidence>
<keyword evidence="4" id="KW-1185">Reference proteome</keyword>
<dbReference type="PANTHER" id="PTHR43275">
    <property type="entry name" value="D-MALATE DEHYDROGENASE [DECARBOXYLATING]"/>
    <property type="match status" value="1"/>
</dbReference>
<protein>
    <submittedName>
        <fullName evidence="3">Tartrate dehydrogenase</fullName>
    </submittedName>
</protein>
<accession>A0A9W9EMS2</accession>
<dbReference type="InterPro" id="IPR011829">
    <property type="entry name" value="TTC_DH"/>
</dbReference>
<feature type="domain" description="Isopropylmalate dehydrogenase-like" evidence="2">
    <location>
        <begin position="8"/>
        <end position="350"/>
    </location>
</feature>
<dbReference type="InterPro" id="IPR024084">
    <property type="entry name" value="IsoPropMal-DH-like_dom"/>
</dbReference>
<dbReference type="NCBIfam" id="TIGR02089">
    <property type="entry name" value="TTC"/>
    <property type="match status" value="1"/>
</dbReference>
<comment type="similarity">
    <text evidence="1">Belongs to the isocitrate and isopropylmalate dehydrogenases family.</text>
</comment>
<evidence type="ECO:0000313" key="4">
    <source>
        <dbReference type="Proteomes" id="UP001141434"/>
    </source>
</evidence>
<dbReference type="InterPro" id="IPR050501">
    <property type="entry name" value="ICDH/IPMDH"/>
</dbReference>
<evidence type="ECO:0000256" key="1">
    <source>
        <dbReference type="ARBA" id="ARBA00007769"/>
    </source>
</evidence>
<dbReference type="EMBL" id="JAPMSZ010000011">
    <property type="protein sequence ID" value="KAJ5084693.1"/>
    <property type="molecule type" value="Genomic_DNA"/>
</dbReference>
<dbReference type="OrthoDB" id="10261637at2759"/>
<dbReference type="GeneID" id="81398966"/>
<reference evidence="3" key="2">
    <citation type="journal article" date="2023" name="IMA Fungus">
        <title>Comparative genomic study of the Penicillium genus elucidates a diverse pangenome and 15 lateral gene transfer events.</title>
        <authorList>
            <person name="Petersen C."/>
            <person name="Sorensen T."/>
            <person name="Nielsen M.R."/>
            <person name="Sondergaard T.E."/>
            <person name="Sorensen J.L."/>
            <person name="Fitzpatrick D.A."/>
            <person name="Frisvad J.C."/>
            <person name="Nielsen K.L."/>
        </authorList>
    </citation>
    <scope>NUCLEOTIDE SEQUENCE</scope>
    <source>
        <strain evidence="3">IBT 34128</strain>
    </source>
</reference>
<evidence type="ECO:0000313" key="3">
    <source>
        <dbReference type="EMBL" id="KAJ5084693.1"/>
    </source>
</evidence>
<proteinExistence type="inferred from homology"/>
<dbReference type="Proteomes" id="UP001141434">
    <property type="component" value="Unassembled WGS sequence"/>
</dbReference>
<comment type="caution">
    <text evidence="3">The sequence shown here is derived from an EMBL/GenBank/DDBJ whole genome shotgun (WGS) entry which is preliminary data.</text>
</comment>
<dbReference type="Pfam" id="PF00180">
    <property type="entry name" value="Iso_dh"/>
    <property type="match status" value="1"/>
</dbReference>
<dbReference type="GO" id="GO:0016616">
    <property type="term" value="F:oxidoreductase activity, acting on the CH-OH group of donors, NAD or NADP as acceptor"/>
    <property type="evidence" value="ECO:0007669"/>
    <property type="project" value="InterPro"/>
</dbReference>
<dbReference type="RefSeq" id="XP_056508090.1">
    <property type="nucleotide sequence ID" value="XM_056659797.1"/>
</dbReference>
<dbReference type="Gene3D" id="3.40.718.10">
    <property type="entry name" value="Isopropylmalate Dehydrogenase"/>
    <property type="match status" value="1"/>
</dbReference>
<dbReference type="SUPFAM" id="SSF53659">
    <property type="entry name" value="Isocitrate/Isopropylmalate dehydrogenase-like"/>
    <property type="match status" value="1"/>
</dbReference>
<name>A0A9W9EMS2_9EURO</name>
<dbReference type="GO" id="GO:0051287">
    <property type="term" value="F:NAD binding"/>
    <property type="evidence" value="ECO:0007669"/>
    <property type="project" value="InterPro"/>
</dbReference>
<reference evidence="3" key="1">
    <citation type="submission" date="2022-11" db="EMBL/GenBank/DDBJ databases">
        <authorList>
            <person name="Petersen C."/>
        </authorList>
    </citation>
    <scope>NUCLEOTIDE SEQUENCE</scope>
    <source>
        <strain evidence="3">IBT 34128</strain>
    </source>
</reference>
<dbReference type="SMART" id="SM01329">
    <property type="entry name" value="Iso_dh"/>
    <property type="match status" value="1"/>
</dbReference>
<sequence length="358" mass="38579">MASQPSYRIASIPGDGIGPEVVHATIQVVETLAKILGTFQIEFTHIPWGTKYYKQHGRYAAEDCLETLRQFDAGLFGAVGAPDVPDHLSLWGLLLAIRGPLQLFANVRPVRTFPGTKCPLNTATEGIDWVLVRENSEGEYSGQGGRSHVGQPWEAATEVAMFTRVGIERIIRFAFETAQSRPRRHLTVVTKSNSMRNGMVLWDEVAAAVAHDFPDVTWEKMLVDAMTVRMVAKPQSVDTIVGTNLHMDILSDLAAALAGSIGVAPSSNLDPTRKNPSLFEPVHGSAFDITGKGIANPVATFWSAAEMLSWLGEKDAAVQLMRCVERVCAAGTLTPDLGGSADTQGVVDAVCAEIVKLG</sequence>
<gene>
    <name evidence="3" type="ORF">NUU61_009272</name>
</gene>
<dbReference type="PANTHER" id="PTHR43275:SF2">
    <property type="entry name" value="DEHYDROGENASE, PUTATIVE (AFU_ORTHOLOGUE AFUA_1G04150)-RELATED"/>
    <property type="match status" value="1"/>
</dbReference>
<organism evidence="3 4">
    <name type="scientific">Penicillium alfredii</name>
    <dbReference type="NCBI Taxonomy" id="1506179"/>
    <lineage>
        <taxon>Eukaryota</taxon>
        <taxon>Fungi</taxon>
        <taxon>Dikarya</taxon>
        <taxon>Ascomycota</taxon>
        <taxon>Pezizomycotina</taxon>
        <taxon>Eurotiomycetes</taxon>
        <taxon>Eurotiomycetidae</taxon>
        <taxon>Eurotiales</taxon>
        <taxon>Aspergillaceae</taxon>
        <taxon>Penicillium</taxon>
    </lineage>
</organism>
<dbReference type="AlphaFoldDB" id="A0A9W9EMS2"/>